<proteinExistence type="predicted"/>
<gene>
    <name evidence="1" type="primary">saf4</name>
    <name evidence="1" type="ORF">LOY88_001168</name>
</gene>
<sequence length="391" mass="43629">MQGFNMGRYVPPDQEGLATGNKLAGKHALGSRARHLHTTGALVVRFEMPFAIWCSTCQPADSVLIGQGVRFNAEKKKIGNYYSTPIYSFRMKHGPCGGWIEIRTDPKNTEYVVTEGARRKATSEFTKGEYEEGGIGEIRIKLPGEEEAVEDPFAKFESKVADKNKYATAQTRIEELLVRQARDWEDPYEKSRNLRRSFREGRKGRERALEKAETLRDKMSLGIDLVEEIDDDGIRAGMIDFGSPSSTPAEGLSTQSRARPLFSTVEEHNTNNLKWSLGKVSRKPAAEVATKKIVLLKEELKGNTKAAMDPFLEDIDEDWKPGAKRQKRSANNGAAIRGNTEEESTVMNQTDNKLNGVSRDRRTARASSLEATKASVLSNMVTLVDYDSDTD</sequence>
<evidence type="ECO:0000313" key="1">
    <source>
        <dbReference type="EMBL" id="KAI2391344.1"/>
    </source>
</evidence>
<dbReference type="EMBL" id="JALBCA010000012">
    <property type="protein sequence ID" value="KAI2391344.1"/>
    <property type="molecule type" value="Genomic_DNA"/>
</dbReference>
<protein>
    <submittedName>
        <fullName evidence="1">Protein saf4</fullName>
    </submittedName>
</protein>
<organism evidence="1">
    <name type="scientific">Ophidiomyces ophidiicola</name>
    <dbReference type="NCBI Taxonomy" id="1387563"/>
    <lineage>
        <taxon>Eukaryota</taxon>
        <taxon>Fungi</taxon>
        <taxon>Dikarya</taxon>
        <taxon>Ascomycota</taxon>
        <taxon>Pezizomycotina</taxon>
        <taxon>Eurotiomycetes</taxon>
        <taxon>Eurotiomycetidae</taxon>
        <taxon>Onygenales</taxon>
        <taxon>Onygenaceae</taxon>
        <taxon>Ophidiomyces</taxon>
    </lineage>
</organism>
<accession>A0ACB8V2I6</accession>
<reference evidence="1" key="1">
    <citation type="journal article" date="2022" name="bioRxiv">
        <title>Population genetic analysis of Ophidiomyces ophidiicola, the causative agent of snake fungal disease, indicates recent introductions to the USA.</title>
        <authorList>
            <person name="Ladner J.T."/>
            <person name="Palmer J.M."/>
            <person name="Ettinger C.L."/>
            <person name="Stajich J.E."/>
            <person name="Farrell T.M."/>
            <person name="Glorioso B.M."/>
            <person name="Lawson B."/>
            <person name="Price S.J."/>
            <person name="Stengle A.G."/>
            <person name="Grear D.A."/>
            <person name="Lorch J.M."/>
        </authorList>
    </citation>
    <scope>NUCLEOTIDE SEQUENCE</scope>
    <source>
        <strain evidence="1">NWHC 24266-5</strain>
    </source>
</reference>
<comment type="caution">
    <text evidence="1">The sequence shown here is derived from an EMBL/GenBank/DDBJ whole genome shotgun (WGS) entry which is preliminary data.</text>
</comment>
<name>A0ACB8V2I6_9EURO</name>